<organism evidence="2 3">
    <name type="scientific">Micromonospora vulcania</name>
    <dbReference type="NCBI Taxonomy" id="1441873"/>
    <lineage>
        <taxon>Bacteria</taxon>
        <taxon>Bacillati</taxon>
        <taxon>Actinomycetota</taxon>
        <taxon>Actinomycetes</taxon>
        <taxon>Micromonosporales</taxon>
        <taxon>Micromonosporaceae</taxon>
        <taxon>Micromonospora</taxon>
    </lineage>
</organism>
<sequence>MAYFEDLTPYTYFEPDDRNGRWAPDEPWPDVPLLNVGWLDSSHPFVTGVAPDGLLPALTELATVRVCQTRGYHYCELCVRDLGDDARDAVRQGLIARESAEFRVRGRDVVYAAPQLMTHYVAAHEYLPPPEFCAAAVARTS</sequence>
<protein>
    <recommendedName>
        <fullName evidence="1">DUF7919 domain-containing protein</fullName>
    </recommendedName>
</protein>
<reference evidence="3" key="1">
    <citation type="journal article" date="2019" name="Int. J. Syst. Evol. Microbiol.">
        <title>The Global Catalogue of Microorganisms (GCM) 10K type strain sequencing project: providing services to taxonomists for standard genome sequencing and annotation.</title>
        <authorList>
            <consortium name="The Broad Institute Genomics Platform"/>
            <consortium name="The Broad Institute Genome Sequencing Center for Infectious Disease"/>
            <person name="Wu L."/>
            <person name="Ma J."/>
        </authorList>
    </citation>
    <scope>NUCLEOTIDE SEQUENCE [LARGE SCALE GENOMIC DNA]</scope>
    <source>
        <strain evidence="3">CGMCC 4.7144</strain>
    </source>
</reference>
<gene>
    <name evidence="2" type="ORF">ACFQGL_23860</name>
</gene>
<evidence type="ECO:0000259" key="1">
    <source>
        <dbReference type="Pfam" id="PF25535"/>
    </source>
</evidence>
<dbReference type="Proteomes" id="UP001596226">
    <property type="component" value="Unassembled WGS sequence"/>
</dbReference>
<accession>A0ABW1H9N4</accession>
<feature type="domain" description="DUF7919" evidence="1">
    <location>
        <begin position="2"/>
        <end position="136"/>
    </location>
</feature>
<comment type="caution">
    <text evidence="2">The sequence shown here is derived from an EMBL/GenBank/DDBJ whole genome shotgun (WGS) entry which is preliminary data.</text>
</comment>
<proteinExistence type="predicted"/>
<dbReference type="RefSeq" id="WP_377514597.1">
    <property type="nucleotide sequence ID" value="NZ_JBHSQS010000016.1"/>
</dbReference>
<evidence type="ECO:0000313" key="3">
    <source>
        <dbReference type="Proteomes" id="UP001596226"/>
    </source>
</evidence>
<dbReference type="InterPro" id="IPR057679">
    <property type="entry name" value="DUF7919"/>
</dbReference>
<keyword evidence="3" id="KW-1185">Reference proteome</keyword>
<evidence type="ECO:0000313" key="2">
    <source>
        <dbReference type="EMBL" id="MFC5926375.1"/>
    </source>
</evidence>
<dbReference type="Pfam" id="PF25535">
    <property type="entry name" value="DUF7919"/>
    <property type="match status" value="1"/>
</dbReference>
<dbReference type="EMBL" id="JBHSQS010000016">
    <property type="protein sequence ID" value="MFC5926375.1"/>
    <property type="molecule type" value="Genomic_DNA"/>
</dbReference>
<name>A0ABW1H9N4_9ACTN</name>